<sequence length="341" mass="36614">MTDTSGVSRRSVLIGAAAGAGTLALGAGPVPAASAATFVKGADISWMPQMEANGYYWLNKSGVRQDLFTILESYGITAISLRTWVNPSNSPANGHCGIQETVKMAQRCRDAGMQVLLGFHFGDTWNSVGVQKPPKAWANMSYPQMRDALRRYVDDSLRLLKAGGVTPAWVKIGNEQNSGICSPVGSVSNPSQMAGLLNGAYDVSKQVFPTTPVMVHLAQPQKMDSIQRFFNAYRGNGGKWDVTALSSYAQGSNVAPVLGSMRTIQSTYGKPVMHVEYGGPVGRANQVRDGLRQFITGTKGFGGLGTFFWEPAGYSPFTGYDMTAWTSNRRPTAAMDGFLNV</sequence>
<dbReference type="Proteomes" id="UP000199682">
    <property type="component" value="Unassembled WGS sequence"/>
</dbReference>
<dbReference type="GO" id="GO:0031218">
    <property type="term" value="F:arabinogalactan endo-1,4-beta-galactosidase activity"/>
    <property type="evidence" value="ECO:0007669"/>
    <property type="project" value="UniProtKB-EC"/>
</dbReference>
<evidence type="ECO:0000256" key="3">
    <source>
        <dbReference type="ARBA" id="ARBA00012556"/>
    </source>
</evidence>
<keyword evidence="4 6" id="KW-0378">Hydrolase</keyword>
<dbReference type="Pfam" id="PF07745">
    <property type="entry name" value="Glyco_hydro_53"/>
    <property type="match status" value="1"/>
</dbReference>
<dbReference type="GO" id="GO:0015926">
    <property type="term" value="F:glucosidase activity"/>
    <property type="evidence" value="ECO:0007669"/>
    <property type="project" value="InterPro"/>
</dbReference>
<evidence type="ECO:0000256" key="1">
    <source>
        <dbReference type="ARBA" id="ARBA00001695"/>
    </source>
</evidence>
<proteinExistence type="inferred from homology"/>
<dbReference type="EMBL" id="FNET01000001">
    <property type="protein sequence ID" value="SDJ00848.1"/>
    <property type="molecule type" value="Genomic_DNA"/>
</dbReference>
<gene>
    <name evidence="7" type="ORF">SAMN04488074_101267</name>
</gene>
<dbReference type="InterPro" id="IPR017853">
    <property type="entry name" value="GH"/>
</dbReference>
<keyword evidence="5 6" id="KW-0326">Glycosidase</keyword>
<reference evidence="8" key="1">
    <citation type="submission" date="2016-10" db="EMBL/GenBank/DDBJ databases">
        <authorList>
            <person name="Varghese N."/>
            <person name="Submissions S."/>
        </authorList>
    </citation>
    <scope>NUCLEOTIDE SEQUENCE [LARGE SCALE GENOMIC DNA]</scope>
    <source>
        <strain evidence="8">DSM 44796</strain>
    </source>
</reference>
<evidence type="ECO:0000256" key="6">
    <source>
        <dbReference type="RuleBase" id="RU361192"/>
    </source>
</evidence>
<dbReference type="PROSITE" id="PS51318">
    <property type="entry name" value="TAT"/>
    <property type="match status" value="1"/>
</dbReference>
<dbReference type="InterPro" id="IPR011683">
    <property type="entry name" value="Glyco_hydro_53"/>
</dbReference>
<dbReference type="RefSeq" id="WP_090003780.1">
    <property type="nucleotide sequence ID" value="NZ_FNET01000001.1"/>
</dbReference>
<name>A0A1G8Q8D0_9PSEU</name>
<dbReference type="SUPFAM" id="SSF51445">
    <property type="entry name" value="(Trans)glycosidases"/>
    <property type="match status" value="1"/>
</dbReference>
<organism evidence="7 8">
    <name type="scientific">Lentzea albidocapillata subsp. violacea</name>
    <dbReference type="NCBI Taxonomy" id="128104"/>
    <lineage>
        <taxon>Bacteria</taxon>
        <taxon>Bacillati</taxon>
        <taxon>Actinomycetota</taxon>
        <taxon>Actinomycetes</taxon>
        <taxon>Pseudonocardiales</taxon>
        <taxon>Pseudonocardiaceae</taxon>
        <taxon>Lentzea</taxon>
    </lineage>
</organism>
<protein>
    <recommendedName>
        <fullName evidence="3 6">Arabinogalactan endo-beta-1,4-galactanase</fullName>
        <ecNumber evidence="3 6">3.2.1.89</ecNumber>
    </recommendedName>
</protein>
<comment type="similarity">
    <text evidence="2 6">Belongs to the glycosyl hydrolase 53 family.</text>
</comment>
<comment type="catalytic activity">
    <reaction evidence="1 6">
        <text>The enzyme specifically hydrolyzes (1-&gt;4)-beta-D-galactosidic linkages in type I arabinogalactans.</text>
        <dbReference type="EC" id="3.2.1.89"/>
    </reaction>
</comment>
<dbReference type="InterPro" id="IPR006311">
    <property type="entry name" value="TAT_signal"/>
</dbReference>
<dbReference type="EC" id="3.2.1.89" evidence="3 6"/>
<evidence type="ECO:0000256" key="4">
    <source>
        <dbReference type="ARBA" id="ARBA00022801"/>
    </source>
</evidence>
<dbReference type="AlphaFoldDB" id="A0A1G8Q8D0"/>
<evidence type="ECO:0000256" key="5">
    <source>
        <dbReference type="ARBA" id="ARBA00023295"/>
    </source>
</evidence>
<evidence type="ECO:0000256" key="2">
    <source>
        <dbReference type="ARBA" id="ARBA00010687"/>
    </source>
</evidence>
<dbReference type="Gene3D" id="3.20.20.80">
    <property type="entry name" value="Glycosidases"/>
    <property type="match status" value="1"/>
</dbReference>
<evidence type="ECO:0000313" key="8">
    <source>
        <dbReference type="Proteomes" id="UP000199682"/>
    </source>
</evidence>
<dbReference type="PANTHER" id="PTHR34983">
    <property type="entry name" value="ARABINOGALACTAN ENDO-BETA-1,4-GALACTANASE A"/>
    <property type="match status" value="1"/>
</dbReference>
<dbReference type="GO" id="GO:0045490">
    <property type="term" value="P:pectin catabolic process"/>
    <property type="evidence" value="ECO:0007669"/>
    <property type="project" value="TreeGrafter"/>
</dbReference>
<dbReference type="PANTHER" id="PTHR34983:SF1">
    <property type="entry name" value="ARABINOGALACTAN ENDO-BETA-1,4-GALACTANASE A"/>
    <property type="match status" value="1"/>
</dbReference>
<evidence type="ECO:0000313" key="7">
    <source>
        <dbReference type="EMBL" id="SDJ00848.1"/>
    </source>
</evidence>
<accession>A0A1G8Q8D0</accession>